<evidence type="ECO:0000313" key="7">
    <source>
        <dbReference type="EMBL" id="OAT85938.1"/>
    </source>
</evidence>
<keyword evidence="4 6" id="KW-0408">Iron</keyword>
<comment type="caution">
    <text evidence="7">The sequence shown here is derived from an EMBL/GenBank/DDBJ whole genome shotgun (WGS) entry which is preliminary data.</text>
</comment>
<protein>
    <recommendedName>
        <fullName evidence="6">Iron-sulfur cluster carrier protein</fullName>
    </recommendedName>
</protein>
<dbReference type="OrthoDB" id="9809679at2"/>
<evidence type="ECO:0000256" key="1">
    <source>
        <dbReference type="ARBA" id="ARBA00022723"/>
    </source>
</evidence>
<dbReference type="EMBL" id="LYVF01000046">
    <property type="protein sequence ID" value="OAT85938.1"/>
    <property type="molecule type" value="Genomic_DNA"/>
</dbReference>
<dbReference type="HAMAP" id="MF_02040">
    <property type="entry name" value="Mrp_NBP35"/>
    <property type="match status" value="1"/>
</dbReference>
<organism evidence="7 8">
    <name type="scientific">Desulfotomaculum copahuensis</name>
    <dbReference type="NCBI Taxonomy" id="1838280"/>
    <lineage>
        <taxon>Bacteria</taxon>
        <taxon>Bacillati</taxon>
        <taxon>Bacillota</taxon>
        <taxon>Clostridia</taxon>
        <taxon>Eubacteriales</taxon>
        <taxon>Desulfotomaculaceae</taxon>
        <taxon>Desulfotomaculum</taxon>
    </lineage>
</organism>
<name>A0A1B7LI53_9FIRM</name>
<dbReference type="GO" id="GO:0051539">
    <property type="term" value="F:4 iron, 4 sulfur cluster binding"/>
    <property type="evidence" value="ECO:0007669"/>
    <property type="project" value="TreeGrafter"/>
</dbReference>
<evidence type="ECO:0000256" key="4">
    <source>
        <dbReference type="ARBA" id="ARBA00023004"/>
    </source>
</evidence>
<dbReference type="InterPro" id="IPR033756">
    <property type="entry name" value="YlxH/NBP35"/>
</dbReference>
<comment type="function">
    <text evidence="6">Binds and transfers iron-sulfur (Fe-S) clusters to target apoproteins. Can hydrolyze ATP.</text>
</comment>
<dbReference type="GO" id="GO:0046872">
    <property type="term" value="F:metal ion binding"/>
    <property type="evidence" value="ECO:0007669"/>
    <property type="project" value="UniProtKB-KW"/>
</dbReference>
<dbReference type="AlphaFoldDB" id="A0A1B7LI53"/>
<keyword evidence="5 6" id="KW-0411">Iron-sulfur</keyword>
<dbReference type="InterPro" id="IPR019591">
    <property type="entry name" value="Mrp/NBP35_ATP-bd"/>
</dbReference>
<dbReference type="FunFam" id="3.40.50.300:FF:001119">
    <property type="entry name" value="Iron-sulfur cluster carrier protein"/>
    <property type="match status" value="1"/>
</dbReference>
<keyword evidence="8" id="KW-1185">Reference proteome</keyword>
<dbReference type="PANTHER" id="PTHR42961:SF2">
    <property type="entry name" value="IRON-SULFUR PROTEIN NUBPL"/>
    <property type="match status" value="1"/>
</dbReference>
<dbReference type="CDD" id="cd02037">
    <property type="entry name" value="Mrp_NBP35"/>
    <property type="match status" value="1"/>
</dbReference>
<dbReference type="PANTHER" id="PTHR42961">
    <property type="entry name" value="IRON-SULFUR PROTEIN NUBPL"/>
    <property type="match status" value="1"/>
</dbReference>
<dbReference type="GO" id="GO:0003677">
    <property type="term" value="F:DNA binding"/>
    <property type="evidence" value="ECO:0007669"/>
    <property type="project" value="UniProtKB-KW"/>
</dbReference>
<evidence type="ECO:0000313" key="8">
    <source>
        <dbReference type="Proteomes" id="UP000078532"/>
    </source>
</evidence>
<dbReference type="GO" id="GO:0140663">
    <property type="term" value="F:ATP-dependent FeS chaperone activity"/>
    <property type="evidence" value="ECO:0007669"/>
    <property type="project" value="InterPro"/>
</dbReference>
<comment type="similarity">
    <text evidence="6">Belongs to the Mrp/NBP35 ATP-binding proteins family.</text>
</comment>
<keyword evidence="2 6" id="KW-0547">Nucleotide-binding</keyword>
<proteinExistence type="inferred from homology"/>
<reference evidence="7 8" key="1">
    <citation type="submission" date="2016-04" db="EMBL/GenBank/DDBJ databases">
        <authorList>
            <person name="Evans L.H."/>
            <person name="Alamgir A."/>
            <person name="Owens N."/>
            <person name="Weber N.D."/>
            <person name="Virtaneva K."/>
            <person name="Barbian K."/>
            <person name="Babar A."/>
            <person name="Rosenke K."/>
        </authorList>
    </citation>
    <scope>NUCLEOTIDE SEQUENCE [LARGE SCALE GENOMIC DNA]</scope>
    <source>
        <strain evidence="7 8">LMa1</strain>
    </source>
</reference>
<dbReference type="PROSITE" id="PS01215">
    <property type="entry name" value="MRP"/>
    <property type="match status" value="1"/>
</dbReference>
<dbReference type="InterPro" id="IPR000808">
    <property type="entry name" value="Mrp-like_CS"/>
</dbReference>
<dbReference type="Proteomes" id="UP000078532">
    <property type="component" value="Unassembled WGS sequence"/>
</dbReference>
<evidence type="ECO:0000256" key="2">
    <source>
        <dbReference type="ARBA" id="ARBA00022741"/>
    </source>
</evidence>
<dbReference type="STRING" id="1838280.A6M21_17035"/>
<evidence type="ECO:0000256" key="6">
    <source>
        <dbReference type="HAMAP-Rule" id="MF_02040"/>
    </source>
</evidence>
<keyword evidence="7" id="KW-0238">DNA-binding</keyword>
<dbReference type="Gene3D" id="3.40.50.300">
    <property type="entry name" value="P-loop containing nucleotide triphosphate hydrolases"/>
    <property type="match status" value="1"/>
</dbReference>
<gene>
    <name evidence="7" type="ORF">A6M21_17035</name>
</gene>
<feature type="binding site" evidence="6">
    <location>
        <begin position="44"/>
        <end position="51"/>
    </location>
    <ligand>
        <name>ATP</name>
        <dbReference type="ChEBI" id="CHEBI:30616"/>
    </ligand>
</feature>
<dbReference type="InterPro" id="IPR027417">
    <property type="entry name" value="P-loop_NTPase"/>
</dbReference>
<accession>A0A1B7LI53</accession>
<comment type="subunit">
    <text evidence="6">Homodimer.</text>
</comment>
<dbReference type="GO" id="GO:0005524">
    <property type="term" value="F:ATP binding"/>
    <property type="evidence" value="ECO:0007669"/>
    <property type="project" value="UniProtKB-UniRule"/>
</dbReference>
<sequence>MANNQCESCKDKTGQCSPESCGKSLLLPQNEASEIKHVIGVMSGKGGVGKSSVSALLAVSLARAGYKVGIMDADITGPSIPRLFGLKARPEQFNEMLLPVKTALGIEVMSLNLLLPEEDDPVIWRGPILASAVKQFWSDVAWGRLDYLIVDMPPGTGDVPLTVLQSLPLDGLIVVSSPQDLAMMVVKKAIKMVQQVHIPVLGLVENMSYLACPHCGERIHLFGSGHVADAARANDLRLLDVLPLDPELAALGDAGKIEEYSGKAFNIDPVLTITGEQKKVN</sequence>
<keyword evidence="1 6" id="KW-0479">Metal-binding</keyword>
<dbReference type="GO" id="GO:0016887">
    <property type="term" value="F:ATP hydrolysis activity"/>
    <property type="evidence" value="ECO:0007669"/>
    <property type="project" value="UniProtKB-UniRule"/>
</dbReference>
<dbReference type="SUPFAM" id="SSF52540">
    <property type="entry name" value="P-loop containing nucleoside triphosphate hydrolases"/>
    <property type="match status" value="1"/>
</dbReference>
<dbReference type="GO" id="GO:0016226">
    <property type="term" value="P:iron-sulfur cluster assembly"/>
    <property type="evidence" value="ECO:0007669"/>
    <property type="project" value="InterPro"/>
</dbReference>
<dbReference type="InterPro" id="IPR044304">
    <property type="entry name" value="NUBPL-like"/>
</dbReference>
<keyword evidence="3 6" id="KW-0067">ATP-binding</keyword>
<evidence type="ECO:0000256" key="3">
    <source>
        <dbReference type="ARBA" id="ARBA00022840"/>
    </source>
</evidence>
<dbReference type="RefSeq" id="WP_066666467.1">
    <property type="nucleotide sequence ID" value="NZ_LYVF01000046.1"/>
</dbReference>
<keyword evidence="6" id="KW-0378">Hydrolase</keyword>
<evidence type="ECO:0000256" key="5">
    <source>
        <dbReference type="ARBA" id="ARBA00023014"/>
    </source>
</evidence>
<dbReference type="Pfam" id="PF10609">
    <property type="entry name" value="ParA"/>
    <property type="match status" value="1"/>
</dbReference>